<dbReference type="Gramene" id="KQK19473">
    <property type="protein sequence ID" value="KQK19473"/>
    <property type="gene ID" value="BRADI_1g48453v3"/>
</dbReference>
<evidence type="ECO:0000313" key="2">
    <source>
        <dbReference type="EMBL" id="KQK19473.1"/>
    </source>
</evidence>
<gene>
    <name evidence="2" type="ORF">BRADI_1g48453v3</name>
</gene>
<evidence type="ECO:0000313" key="3">
    <source>
        <dbReference type="EnsemblPlants" id="KQK19473"/>
    </source>
</evidence>
<reference evidence="2" key="2">
    <citation type="submission" date="2017-06" db="EMBL/GenBank/DDBJ databases">
        <title>WGS assembly of Brachypodium distachyon.</title>
        <authorList>
            <consortium name="The International Brachypodium Initiative"/>
            <person name="Lucas S."/>
            <person name="Harmon-Smith M."/>
            <person name="Lail K."/>
            <person name="Tice H."/>
            <person name="Grimwood J."/>
            <person name="Bruce D."/>
            <person name="Barry K."/>
            <person name="Shu S."/>
            <person name="Lindquist E."/>
            <person name="Wang M."/>
            <person name="Pitluck S."/>
            <person name="Vogel J.P."/>
            <person name="Garvin D.F."/>
            <person name="Mockler T.C."/>
            <person name="Schmutz J."/>
            <person name="Rokhsar D."/>
            <person name="Bevan M.W."/>
        </authorList>
    </citation>
    <scope>NUCLEOTIDE SEQUENCE</scope>
    <source>
        <strain evidence="2">Bd21</strain>
    </source>
</reference>
<dbReference type="Proteomes" id="UP000008810">
    <property type="component" value="Chromosome 1"/>
</dbReference>
<organism evidence="2">
    <name type="scientific">Brachypodium distachyon</name>
    <name type="common">Purple false brome</name>
    <name type="synonym">Trachynia distachya</name>
    <dbReference type="NCBI Taxonomy" id="15368"/>
    <lineage>
        <taxon>Eukaryota</taxon>
        <taxon>Viridiplantae</taxon>
        <taxon>Streptophyta</taxon>
        <taxon>Embryophyta</taxon>
        <taxon>Tracheophyta</taxon>
        <taxon>Spermatophyta</taxon>
        <taxon>Magnoliopsida</taxon>
        <taxon>Liliopsida</taxon>
        <taxon>Poales</taxon>
        <taxon>Poaceae</taxon>
        <taxon>BOP clade</taxon>
        <taxon>Pooideae</taxon>
        <taxon>Stipodae</taxon>
        <taxon>Brachypodieae</taxon>
        <taxon>Brachypodium</taxon>
    </lineage>
</organism>
<evidence type="ECO:0000313" key="4">
    <source>
        <dbReference type="Proteomes" id="UP000008810"/>
    </source>
</evidence>
<evidence type="ECO:0000256" key="1">
    <source>
        <dbReference type="SAM" id="MobiDB-lite"/>
    </source>
</evidence>
<name>A0A0Q3L8K9_BRADI</name>
<keyword evidence="4" id="KW-1185">Reference proteome</keyword>
<dbReference type="AlphaFoldDB" id="A0A0Q3L8K9"/>
<dbReference type="EnsemblPlants" id="KQK19473">
    <property type="protein sequence ID" value="KQK19473"/>
    <property type="gene ID" value="BRADI_1g48453v3"/>
</dbReference>
<accession>A0A0Q3L8K9</accession>
<proteinExistence type="predicted"/>
<dbReference type="InParanoid" id="A0A0Q3L8K9"/>
<protein>
    <submittedName>
        <fullName evidence="2 3">Uncharacterized protein</fullName>
    </submittedName>
</protein>
<feature type="compositionally biased region" description="Basic residues" evidence="1">
    <location>
        <begin position="65"/>
        <end position="80"/>
    </location>
</feature>
<reference evidence="3" key="3">
    <citation type="submission" date="2018-08" db="UniProtKB">
        <authorList>
            <consortium name="EnsemblPlants"/>
        </authorList>
    </citation>
    <scope>IDENTIFICATION</scope>
    <source>
        <strain evidence="3">cv. Bd21</strain>
    </source>
</reference>
<reference evidence="2 3" key="1">
    <citation type="journal article" date="2010" name="Nature">
        <title>Genome sequencing and analysis of the model grass Brachypodium distachyon.</title>
        <authorList>
            <consortium name="International Brachypodium Initiative"/>
        </authorList>
    </citation>
    <scope>NUCLEOTIDE SEQUENCE [LARGE SCALE GENOMIC DNA]</scope>
    <source>
        <strain evidence="2 3">Bd21</strain>
    </source>
</reference>
<feature type="region of interest" description="Disordered" evidence="1">
    <location>
        <begin position="30"/>
        <end position="80"/>
    </location>
</feature>
<sequence length="80" mass="8962">MCLQDWFRGSSADRDKLITQTVEAFISFDNEAGQEEAAPQEPSKVKHTKLSARNEEVAPQEPSKVKHSNPNKARHSKVLS</sequence>
<dbReference type="EMBL" id="CM000880">
    <property type="protein sequence ID" value="KQK19473.1"/>
    <property type="molecule type" value="Genomic_DNA"/>
</dbReference>